<evidence type="ECO:0000313" key="2">
    <source>
        <dbReference type="Proteomes" id="UP000587462"/>
    </source>
</evidence>
<dbReference type="EMBL" id="JABBXF010000015">
    <property type="protein sequence ID" value="NVK77738.1"/>
    <property type="molecule type" value="Genomic_DNA"/>
</dbReference>
<organism evidence="1 2">
    <name type="scientific">Streptomyces morookaense</name>
    <name type="common">Streptoverticillium morookaense</name>
    <dbReference type="NCBI Taxonomy" id="1970"/>
    <lineage>
        <taxon>Bacteria</taxon>
        <taxon>Bacillati</taxon>
        <taxon>Actinomycetota</taxon>
        <taxon>Actinomycetes</taxon>
        <taxon>Kitasatosporales</taxon>
        <taxon>Streptomycetaceae</taxon>
        <taxon>Streptomyces</taxon>
    </lineage>
</organism>
<protein>
    <submittedName>
        <fullName evidence="1">Uncharacterized protein</fullName>
    </submittedName>
</protein>
<evidence type="ECO:0000313" key="1">
    <source>
        <dbReference type="EMBL" id="NVK77738.1"/>
    </source>
</evidence>
<proteinExistence type="predicted"/>
<reference evidence="1 2" key="1">
    <citation type="submission" date="2020-04" db="EMBL/GenBank/DDBJ databases">
        <title>Draft Genome Sequence of Streptomyces morookaense DSM 40503, an 8-azaguanine-producing strain.</title>
        <authorList>
            <person name="Qi J."/>
            <person name="Gao J.-M."/>
        </authorList>
    </citation>
    <scope>NUCLEOTIDE SEQUENCE [LARGE SCALE GENOMIC DNA]</scope>
    <source>
        <strain evidence="1 2">DSM 40503</strain>
    </source>
</reference>
<accession>A0A7Y7B2B4</accession>
<name>A0A7Y7B2B4_STRMO</name>
<dbReference type="InterPro" id="IPR023343">
    <property type="entry name" value="Penicillin_amidase_dom1"/>
</dbReference>
<comment type="caution">
    <text evidence="1">The sequence shown here is derived from an EMBL/GenBank/DDBJ whole genome shotgun (WGS) entry which is preliminary data.</text>
</comment>
<dbReference type="InterPro" id="IPR029055">
    <property type="entry name" value="Ntn_hydrolases_N"/>
</dbReference>
<gene>
    <name evidence="1" type="ORF">HG542_08670</name>
</gene>
<keyword evidence="2" id="KW-1185">Reference proteome</keyword>
<dbReference type="GO" id="GO:0016811">
    <property type="term" value="F:hydrolase activity, acting on carbon-nitrogen (but not peptide) bonds, in linear amides"/>
    <property type="evidence" value="ECO:0007669"/>
    <property type="project" value="InterPro"/>
</dbReference>
<dbReference type="Gene3D" id="1.10.439.10">
    <property type="entry name" value="Penicillin Amidohydrolase, domain 1"/>
    <property type="match status" value="1"/>
</dbReference>
<dbReference type="SUPFAM" id="SSF56235">
    <property type="entry name" value="N-terminal nucleophile aminohydrolases (Ntn hydrolases)"/>
    <property type="match status" value="1"/>
</dbReference>
<dbReference type="AlphaFoldDB" id="A0A7Y7B2B4"/>
<sequence>MFFRGIRNAKTVEKLLGQPAPAGPTRQAKELMRGWAAGYNAWLRQHRREEWRKRVLDFYRVAPDTALDLSESP</sequence>
<dbReference type="Proteomes" id="UP000587462">
    <property type="component" value="Unassembled WGS sequence"/>
</dbReference>